<dbReference type="eggNOG" id="ENOG5032YC7">
    <property type="taxonomic scope" value="Bacteria"/>
</dbReference>
<reference evidence="1 2" key="1">
    <citation type="submission" date="2016-04" db="EMBL/GenBank/DDBJ databases">
        <title>Complete genome sequence of Bacillus oceanisediminis strain 2691.</title>
        <authorList>
            <person name="Jeong H."/>
            <person name="Kim H.J."/>
            <person name="Lee D.-W."/>
        </authorList>
    </citation>
    <scope>NUCLEOTIDE SEQUENCE [LARGE SCALE GENOMIC DNA]</scope>
    <source>
        <strain evidence="1 2">2691</strain>
    </source>
</reference>
<dbReference type="RefSeq" id="WP_019382161.1">
    <property type="nucleotide sequence ID" value="NZ_CP015506.1"/>
</dbReference>
<gene>
    <name evidence="1" type="ORF">A361_15810</name>
</gene>
<protein>
    <submittedName>
        <fullName evidence="1">Uncharacterized protein</fullName>
    </submittedName>
</protein>
<accession>A0A161JBQ8</accession>
<proteinExistence type="predicted"/>
<sequence>MLTTSSYDQLKNAQMAIGNLKDAKPSIYRKFINIIKLTRQLQFGYQYMGALIMDEDPGKFNSASKDDYVLSVYYREIENLKTDKKFLDLQQLLKTYKQLSYANISKLALGEKPEALVGPTIVR</sequence>
<evidence type="ECO:0000313" key="1">
    <source>
        <dbReference type="EMBL" id="AND40551.1"/>
    </source>
</evidence>
<dbReference type="STRING" id="1196031.A361_15810"/>
<evidence type="ECO:0000313" key="2">
    <source>
        <dbReference type="Proteomes" id="UP000077856"/>
    </source>
</evidence>
<dbReference type="Proteomes" id="UP000077856">
    <property type="component" value="Chromosome"/>
</dbReference>
<name>A0A161JBQ8_9BACI</name>
<organism evidence="1 2">
    <name type="scientific">Cytobacillus oceanisediminis 2691</name>
    <dbReference type="NCBI Taxonomy" id="1196031"/>
    <lineage>
        <taxon>Bacteria</taxon>
        <taxon>Bacillati</taxon>
        <taxon>Bacillota</taxon>
        <taxon>Bacilli</taxon>
        <taxon>Bacillales</taxon>
        <taxon>Bacillaceae</taxon>
        <taxon>Cytobacillus</taxon>
    </lineage>
</organism>
<dbReference type="AlphaFoldDB" id="A0A161JBQ8"/>
<dbReference type="EMBL" id="CP015506">
    <property type="protein sequence ID" value="AND40551.1"/>
    <property type="molecule type" value="Genomic_DNA"/>
</dbReference>
<dbReference type="KEGG" id="bon:A361_15810"/>